<dbReference type="PANTHER" id="PTHR30572:SF4">
    <property type="entry name" value="ABC TRANSPORTER PERMEASE YTRF"/>
    <property type="match status" value="1"/>
</dbReference>
<dbReference type="InterPro" id="IPR050250">
    <property type="entry name" value="Macrolide_Exporter_MacB"/>
</dbReference>
<feature type="domain" description="ABC3 transporter permease C-terminal" evidence="8">
    <location>
        <begin position="712"/>
        <end position="821"/>
    </location>
</feature>
<feature type="transmembrane region" description="Helical" evidence="7">
    <location>
        <begin position="266"/>
        <end position="291"/>
    </location>
</feature>
<gene>
    <name evidence="9" type="ORF">QF030_003765</name>
</gene>
<dbReference type="EMBL" id="JAUSWV010000002">
    <property type="protein sequence ID" value="MDQ0581587.1"/>
    <property type="molecule type" value="Genomic_DNA"/>
</dbReference>
<feature type="domain" description="ABC3 transporter permease C-terminal" evidence="8">
    <location>
        <begin position="271"/>
        <end position="393"/>
    </location>
</feature>
<dbReference type="InterPro" id="IPR003838">
    <property type="entry name" value="ABC3_permease_C"/>
</dbReference>
<comment type="similarity">
    <text evidence="6">Belongs to the ABC-4 integral membrane protein family.</text>
</comment>
<dbReference type="Proteomes" id="UP001230654">
    <property type="component" value="Unassembled WGS sequence"/>
</dbReference>
<evidence type="ECO:0000313" key="10">
    <source>
        <dbReference type="Proteomes" id="UP001230654"/>
    </source>
</evidence>
<keyword evidence="10" id="KW-1185">Reference proteome</keyword>
<organism evidence="9 10">
    <name type="scientific">Streptomyces rishiriensis</name>
    <dbReference type="NCBI Taxonomy" id="68264"/>
    <lineage>
        <taxon>Bacteria</taxon>
        <taxon>Bacillati</taxon>
        <taxon>Actinomycetota</taxon>
        <taxon>Actinomycetes</taxon>
        <taxon>Kitasatosporales</taxon>
        <taxon>Streptomycetaceae</taxon>
        <taxon>Streptomyces</taxon>
    </lineage>
</organism>
<comment type="subcellular location">
    <subcellularLocation>
        <location evidence="1">Cell membrane</location>
        <topology evidence="1">Multi-pass membrane protein</topology>
    </subcellularLocation>
</comment>
<feature type="transmembrane region" description="Helical" evidence="7">
    <location>
        <begin position="369"/>
        <end position="390"/>
    </location>
</feature>
<keyword evidence="5 7" id="KW-0472">Membrane</keyword>
<evidence type="ECO:0000256" key="4">
    <source>
        <dbReference type="ARBA" id="ARBA00022989"/>
    </source>
</evidence>
<feature type="transmembrane region" description="Helical" evidence="7">
    <location>
        <begin position="711"/>
        <end position="734"/>
    </location>
</feature>
<dbReference type="RefSeq" id="WP_307163825.1">
    <property type="nucleotide sequence ID" value="NZ_JAUSWV010000002.1"/>
</dbReference>
<evidence type="ECO:0000256" key="1">
    <source>
        <dbReference type="ARBA" id="ARBA00004651"/>
    </source>
</evidence>
<keyword evidence="4 7" id="KW-1133">Transmembrane helix</keyword>
<dbReference type="Pfam" id="PF02687">
    <property type="entry name" value="FtsX"/>
    <property type="match status" value="2"/>
</dbReference>
<evidence type="ECO:0000256" key="2">
    <source>
        <dbReference type="ARBA" id="ARBA00022475"/>
    </source>
</evidence>
<evidence type="ECO:0000256" key="7">
    <source>
        <dbReference type="SAM" id="Phobius"/>
    </source>
</evidence>
<protein>
    <submittedName>
        <fullName evidence="9">ABC transport system permease protein</fullName>
    </submittedName>
</protein>
<keyword evidence="3 7" id="KW-0812">Transmembrane</keyword>
<keyword evidence="2" id="KW-1003">Cell membrane</keyword>
<feature type="transmembrane region" description="Helical" evidence="7">
    <location>
        <begin position="802"/>
        <end position="821"/>
    </location>
</feature>
<feature type="transmembrane region" description="Helical" evidence="7">
    <location>
        <begin position="411"/>
        <end position="432"/>
    </location>
</feature>
<proteinExistence type="inferred from homology"/>
<evidence type="ECO:0000259" key="8">
    <source>
        <dbReference type="Pfam" id="PF02687"/>
    </source>
</evidence>
<name>A0ABU0NR38_STRRH</name>
<evidence type="ECO:0000256" key="5">
    <source>
        <dbReference type="ARBA" id="ARBA00023136"/>
    </source>
</evidence>
<reference evidence="9 10" key="1">
    <citation type="submission" date="2023-07" db="EMBL/GenBank/DDBJ databases">
        <title>Comparative genomics of wheat-associated soil bacteria to identify genetic determinants of phenazine resistance.</title>
        <authorList>
            <person name="Mouncey N."/>
        </authorList>
    </citation>
    <scope>NUCLEOTIDE SEQUENCE [LARGE SCALE GENOMIC DNA]</scope>
    <source>
        <strain evidence="9 10">B2I6</strain>
    </source>
</reference>
<evidence type="ECO:0000256" key="6">
    <source>
        <dbReference type="ARBA" id="ARBA00038076"/>
    </source>
</evidence>
<comment type="caution">
    <text evidence="9">The sequence shown here is derived from an EMBL/GenBank/DDBJ whole genome shotgun (WGS) entry which is preliminary data.</text>
</comment>
<feature type="transmembrane region" description="Helical" evidence="7">
    <location>
        <begin position="444"/>
        <end position="463"/>
    </location>
</feature>
<evidence type="ECO:0000313" key="9">
    <source>
        <dbReference type="EMBL" id="MDQ0581587.1"/>
    </source>
</evidence>
<sequence length="831" mass="85837">MLSVAWHTLRARWAAFAGSFVALALGVALLTVTGQALAASLDAPERAPERFAAAPVVVGGQDTLRVTTPTGERTERLARPRPVPAGTVAALRALGPVTEDRSFPVRADGAPAAPDDLVGHPWSTARFAPYRLTSGRAPAAADEVVTSGDWATVGTRLRTTAGPLRVVGTARTARELDHDHDHGYDHDSGSGSGPDLELGFEHAVFFPDAQAARLAPESTQLVVEADAAAVRAAVTDENVRILTGDARRLADADPDRDAEALTALNALFGTAGGVTAFVSVFVVASTFAFAVDRRRREFGLLRTAGATPAQLRRSVLAEALLVGTLASATGCGLGTYGAPLLAELVVDGGLAPNWYAIGGPSAGVWPYHLAFWTGLLVALCGALTASWRAGRTAPAQALREASVDGRALTRGRRVCGTALLLAAVATLAYTLVTDPGELLHRKSYISRPMMLITAVALLSPLTVRPLVPRWPGPIGMLARADAVTGVRRTAAVAAPVLVTVALAGSLLGATATIGAARAAEVRQQTSADFVVTPQDGTTLRTGALERLRKVPGTVVSASSATAVFTLEDGVALVKSEARAADPALLAATVRLPVTAGRLADLDDGSIVVTEEWARHRVGQRVRVWLGDGTPKTLRIAAVLSVGTGDNGAYVTPANAGGGGVDRVDVRVRAGADRTEVAARLRTVDGVRVTNTTQWVRAALPQTNRTTRLGMLLVLGIALLYTGISLANTLVMAAAERRPALTALRLTGATGGQVLRLAATEALTAVAVGALLGLLVTVVNLTGLSAALHLLSAPAAIVLPWQAIAWTTAACALLATATALTTTTPALRPTRP</sequence>
<accession>A0ABU0NR38</accession>
<dbReference type="PANTHER" id="PTHR30572">
    <property type="entry name" value="MEMBRANE COMPONENT OF TRANSPORTER-RELATED"/>
    <property type="match status" value="1"/>
</dbReference>
<evidence type="ECO:0000256" key="3">
    <source>
        <dbReference type="ARBA" id="ARBA00022692"/>
    </source>
</evidence>
<feature type="transmembrane region" description="Helical" evidence="7">
    <location>
        <begin position="764"/>
        <end position="790"/>
    </location>
</feature>
<feature type="transmembrane region" description="Helical" evidence="7">
    <location>
        <begin position="319"/>
        <end position="338"/>
    </location>
</feature>